<gene>
    <name evidence="2" type="ORF">FHP25_17700</name>
</gene>
<feature type="region of interest" description="Disordered" evidence="1">
    <location>
        <begin position="60"/>
        <end position="118"/>
    </location>
</feature>
<organism evidence="2 3">
    <name type="scientific">Vineibacter terrae</name>
    <dbReference type="NCBI Taxonomy" id="2586908"/>
    <lineage>
        <taxon>Bacteria</taxon>
        <taxon>Pseudomonadati</taxon>
        <taxon>Pseudomonadota</taxon>
        <taxon>Alphaproteobacteria</taxon>
        <taxon>Hyphomicrobiales</taxon>
        <taxon>Vineibacter</taxon>
    </lineage>
</organism>
<evidence type="ECO:0000256" key="1">
    <source>
        <dbReference type="SAM" id="MobiDB-lite"/>
    </source>
</evidence>
<evidence type="ECO:0000313" key="2">
    <source>
        <dbReference type="EMBL" id="TXL74318.1"/>
    </source>
</evidence>
<comment type="caution">
    <text evidence="2">The sequence shown here is derived from an EMBL/GenBank/DDBJ whole genome shotgun (WGS) entry which is preliminary data.</text>
</comment>
<dbReference type="RefSeq" id="WP_147848283.1">
    <property type="nucleotide sequence ID" value="NZ_VDUZ01000019.1"/>
</dbReference>
<dbReference type="PANTHER" id="PTHR12910">
    <property type="entry name" value="NADH-UBIQUINONE OXIDOREDUCTASE SUBUNIT B17.2"/>
    <property type="match status" value="1"/>
</dbReference>
<protein>
    <submittedName>
        <fullName evidence="2">NADH:ubiquinone oxidoreductase subunit NDUFA12</fullName>
    </submittedName>
</protein>
<reference evidence="2 3" key="1">
    <citation type="submission" date="2019-06" db="EMBL/GenBank/DDBJ databases">
        <title>New taxonomy in bacterial strain CC-CFT640, isolated from vineyard.</title>
        <authorList>
            <person name="Lin S.-Y."/>
            <person name="Tsai C.-F."/>
            <person name="Young C.-C."/>
        </authorList>
    </citation>
    <scope>NUCLEOTIDE SEQUENCE [LARGE SCALE GENOMIC DNA]</scope>
    <source>
        <strain evidence="2 3">CC-CFT640</strain>
    </source>
</reference>
<name>A0A5C8PLL9_9HYPH</name>
<dbReference type="Pfam" id="PF05071">
    <property type="entry name" value="NDUFA12"/>
    <property type="match status" value="1"/>
</dbReference>
<sequence>MTIGTRLFTWFNGELVGTDSEGNRYYRERKAVNGRRQKRWVIYRGEVEASRVPPDWHGWLHHITDQPPPPEGLPTRRPWQREHQENLSGTPLAYRPPGSLIEGRRSKATGDYEAWKPE</sequence>
<accession>A0A5C8PLL9</accession>
<dbReference type="EMBL" id="VDUZ01000019">
    <property type="protein sequence ID" value="TXL74318.1"/>
    <property type="molecule type" value="Genomic_DNA"/>
</dbReference>
<dbReference type="InterPro" id="IPR007763">
    <property type="entry name" value="NDUFA12"/>
</dbReference>
<dbReference type="GO" id="GO:0006979">
    <property type="term" value="P:response to oxidative stress"/>
    <property type="evidence" value="ECO:0007669"/>
    <property type="project" value="TreeGrafter"/>
</dbReference>
<proteinExistence type="predicted"/>
<dbReference type="AlphaFoldDB" id="A0A5C8PLL9"/>
<evidence type="ECO:0000313" key="3">
    <source>
        <dbReference type="Proteomes" id="UP000321638"/>
    </source>
</evidence>
<feature type="compositionally biased region" description="Basic and acidic residues" evidence="1">
    <location>
        <begin position="102"/>
        <end position="118"/>
    </location>
</feature>
<keyword evidence="3" id="KW-1185">Reference proteome</keyword>
<dbReference type="NCBIfam" id="NF006040">
    <property type="entry name" value="PRK08183.1"/>
    <property type="match status" value="1"/>
</dbReference>
<dbReference type="PANTHER" id="PTHR12910:SF2">
    <property type="entry name" value="NADH DEHYDROGENASE [UBIQUINONE] 1 ALPHA SUBCOMPLEX SUBUNIT 12"/>
    <property type="match status" value="1"/>
</dbReference>
<dbReference type="OrthoDB" id="9795340at2"/>
<dbReference type="Proteomes" id="UP000321638">
    <property type="component" value="Unassembled WGS sequence"/>
</dbReference>
<dbReference type="GO" id="GO:0045271">
    <property type="term" value="C:respiratory chain complex I"/>
    <property type="evidence" value="ECO:0007669"/>
    <property type="project" value="InterPro"/>
</dbReference>
<keyword evidence="2" id="KW-0830">Ubiquinone</keyword>